<proteinExistence type="predicted"/>
<keyword evidence="2" id="KW-1185">Reference proteome</keyword>
<sequence length="110" mass="13219">MPFILRRVTSENRQSNEILGDVYHLVYDDRKLTKEEEIDKTYKTPMSEQYNLLLKDHPKDNHKDIHMFIISEKEEKGKFKHVITPIYCPSTYYIMTESGKTFSTIRRIDF</sequence>
<reference evidence="1 2" key="1">
    <citation type="submission" date="2019-03" db="EMBL/GenBank/DDBJ databases">
        <title>Genomic Encyclopedia of Type Strains, Phase III (KMG-III): the genomes of soil and plant-associated and newly described type strains.</title>
        <authorList>
            <person name="Whitman W."/>
        </authorList>
    </citation>
    <scope>NUCLEOTIDE SEQUENCE [LARGE SCALE GENOMIC DNA]</scope>
    <source>
        <strain evidence="1 2">CECT 8283</strain>
    </source>
</reference>
<comment type="caution">
    <text evidence="1">The sequence shown here is derived from an EMBL/GenBank/DDBJ whole genome shotgun (WGS) entry which is preliminary data.</text>
</comment>
<dbReference type="Proteomes" id="UP000295390">
    <property type="component" value="Unassembled WGS sequence"/>
</dbReference>
<gene>
    <name evidence="1" type="ORF">DFQ07_1492</name>
</gene>
<evidence type="ECO:0000313" key="1">
    <source>
        <dbReference type="EMBL" id="TDQ27641.1"/>
    </source>
</evidence>
<dbReference type="EMBL" id="SNYH01000003">
    <property type="protein sequence ID" value="TDQ27641.1"/>
    <property type="molecule type" value="Genomic_DNA"/>
</dbReference>
<organism evidence="1 2">
    <name type="scientific">Tenacibaculum caenipelagi</name>
    <dbReference type="NCBI Taxonomy" id="1325435"/>
    <lineage>
        <taxon>Bacteria</taxon>
        <taxon>Pseudomonadati</taxon>
        <taxon>Bacteroidota</taxon>
        <taxon>Flavobacteriia</taxon>
        <taxon>Flavobacteriales</taxon>
        <taxon>Flavobacteriaceae</taxon>
        <taxon>Tenacibaculum</taxon>
    </lineage>
</organism>
<accession>A0A4R6TIG7</accession>
<name>A0A4R6TIG7_9FLAO</name>
<dbReference type="AlphaFoldDB" id="A0A4R6TIG7"/>
<evidence type="ECO:0000313" key="2">
    <source>
        <dbReference type="Proteomes" id="UP000295390"/>
    </source>
</evidence>
<dbReference type="RefSeq" id="WP_133535628.1">
    <property type="nucleotide sequence ID" value="NZ_SNYH01000003.1"/>
</dbReference>
<protein>
    <submittedName>
        <fullName evidence="1">Uncharacterized protein</fullName>
    </submittedName>
</protein>